<dbReference type="RefSeq" id="WP_034807763.1">
    <property type="nucleotide sequence ID" value="NZ_AWSA01000036.1"/>
</dbReference>
<comment type="subcellular location">
    <subcellularLocation>
        <location evidence="1">Cell membrane</location>
        <topology evidence="1">Multi-pass membrane protein</topology>
    </subcellularLocation>
</comment>
<keyword evidence="4 6" id="KW-1133">Transmembrane helix</keyword>
<keyword evidence="3 6" id="KW-0812">Transmembrane</keyword>
<keyword evidence="2" id="KW-1003">Cell membrane</keyword>
<dbReference type="InterPro" id="IPR027379">
    <property type="entry name" value="CLS_N"/>
</dbReference>
<evidence type="ECO:0000256" key="6">
    <source>
        <dbReference type="SAM" id="Phobius"/>
    </source>
</evidence>
<dbReference type="Proteomes" id="UP000019489">
    <property type="component" value="Unassembled WGS sequence"/>
</dbReference>
<evidence type="ECO:0000259" key="8">
    <source>
        <dbReference type="Pfam" id="PF13396"/>
    </source>
</evidence>
<evidence type="ECO:0000256" key="2">
    <source>
        <dbReference type="ARBA" id="ARBA00022475"/>
    </source>
</evidence>
<evidence type="ECO:0000256" key="4">
    <source>
        <dbReference type="ARBA" id="ARBA00022989"/>
    </source>
</evidence>
<gene>
    <name evidence="9" type="ORF">N865_21420</name>
</gene>
<dbReference type="AlphaFoldDB" id="W9GA06"/>
<feature type="domain" description="Cardiolipin synthase N-terminal" evidence="8">
    <location>
        <begin position="22"/>
        <end position="68"/>
    </location>
</feature>
<organism evidence="9 10">
    <name type="scientific">Intrasporangium oryzae NRRL B-24470</name>
    <dbReference type="NCBI Taxonomy" id="1386089"/>
    <lineage>
        <taxon>Bacteria</taxon>
        <taxon>Bacillati</taxon>
        <taxon>Actinomycetota</taxon>
        <taxon>Actinomycetes</taxon>
        <taxon>Micrococcales</taxon>
        <taxon>Intrasporangiaceae</taxon>
        <taxon>Intrasporangium</taxon>
    </lineage>
</organism>
<dbReference type="GO" id="GO:0005886">
    <property type="term" value="C:plasma membrane"/>
    <property type="evidence" value="ECO:0007669"/>
    <property type="project" value="UniProtKB-SubCell"/>
</dbReference>
<keyword evidence="10" id="KW-1185">Reference proteome</keyword>
<evidence type="ECO:0000313" key="9">
    <source>
        <dbReference type="EMBL" id="EWT00709.1"/>
    </source>
</evidence>
<protein>
    <submittedName>
        <fullName evidence="9">Membrane protein</fullName>
    </submittedName>
</protein>
<dbReference type="PATRIC" id="fig|1386089.3.peg.3070"/>
<proteinExistence type="predicted"/>
<feature type="transmembrane region" description="Helical" evidence="6">
    <location>
        <begin position="49"/>
        <end position="67"/>
    </location>
</feature>
<evidence type="ECO:0000256" key="5">
    <source>
        <dbReference type="ARBA" id="ARBA00023136"/>
    </source>
</evidence>
<comment type="caution">
    <text evidence="9">The sequence shown here is derived from an EMBL/GenBank/DDBJ whole genome shotgun (WGS) entry which is preliminary data.</text>
</comment>
<dbReference type="STRING" id="1386089.N865_21420"/>
<evidence type="ECO:0000256" key="1">
    <source>
        <dbReference type="ARBA" id="ARBA00004651"/>
    </source>
</evidence>
<evidence type="ECO:0000259" key="7">
    <source>
        <dbReference type="Pfam" id="PF09851"/>
    </source>
</evidence>
<dbReference type="InterPro" id="IPR018649">
    <property type="entry name" value="SHOCT"/>
</dbReference>
<name>W9GA06_9MICO</name>
<feature type="transmembrane region" description="Helical" evidence="6">
    <location>
        <begin position="12"/>
        <end position="29"/>
    </location>
</feature>
<sequence>MNDITTNFWDVLLWSFWFFIWIAAIMVWFRCVFDMFSDRTLSGWAKAGWALVLIFLPWLGALIYLIVRGKSMGERQMASMAQQQKAQAEYIQQVAGSGASPASQISDAKALLDSGAISQSEFDALKAKALA</sequence>
<dbReference type="eggNOG" id="ENOG5032Z2S">
    <property type="taxonomic scope" value="Bacteria"/>
</dbReference>
<evidence type="ECO:0000256" key="3">
    <source>
        <dbReference type="ARBA" id="ARBA00022692"/>
    </source>
</evidence>
<dbReference type="Pfam" id="PF09851">
    <property type="entry name" value="SHOCT"/>
    <property type="match status" value="1"/>
</dbReference>
<feature type="domain" description="SHOCT" evidence="7">
    <location>
        <begin position="104"/>
        <end position="130"/>
    </location>
</feature>
<evidence type="ECO:0000313" key="10">
    <source>
        <dbReference type="Proteomes" id="UP000019489"/>
    </source>
</evidence>
<accession>W9GA06</accession>
<dbReference type="Pfam" id="PF13396">
    <property type="entry name" value="PLDc_N"/>
    <property type="match status" value="1"/>
</dbReference>
<keyword evidence="5 6" id="KW-0472">Membrane</keyword>
<dbReference type="EMBL" id="AWSA01000036">
    <property type="protein sequence ID" value="EWT00709.1"/>
    <property type="molecule type" value="Genomic_DNA"/>
</dbReference>
<reference evidence="9 10" key="1">
    <citation type="submission" date="2013-08" db="EMBL/GenBank/DDBJ databases">
        <title>Intrasporangium oryzae NRRL B-24470.</title>
        <authorList>
            <person name="Liu H."/>
            <person name="Wang G."/>
        </authorList>
    </citation>
    <scope>NUCLEOTIDE SEQUENCE [LARGE SCALE GENOMIC DNA]</scope>
    <source>
        <strain evidence="9 10">NRRL B-24470</strain>
    </source>
</reference>